<dbReference type="GO" id="GO:0005654">
    <property type="term" value="C:nucleoplasm"/>
    <property type="evidence" value="ECO:0007669"/>
    <property type="project" value="TreeGrafter"/>
</dbReference>
<dbReference type="PANTHER" id="PTHR24399:SF71">
    <property type="entry name" value="NOVEL KRAB BOX AND ZINC FINGER, C2H2 TYPE DOMAIN CONTAINING PROTEIN-RELATED"/>
    <property type="match status" value="1"/>
</dbReference>
<name>A0A9J7HCE5_CRIGR</name>
<evidence type="ECO:0000256" key="6">
    <source>
        <dbReference type="ARBA" id="ARBA00022833"/>
    </source>
</evidence>
<dbReference type="GO" id="GO:0001227">
    <property type="term" value="F:DNA-binding transcription repressor activity, RNA polymerase II-specific"/>
    <property type="evidence" value="ECO:0007669"/>
    <property type="project" value="TreeGrafter"/>
</dbReference>
<keyword evidence="16" id="KW-1185">Reference proteome</keyword>
<evidence type="ECO:0000256" key="11">
    <source>
        <dbReference type="PROSITE-ProRule" id="PRU00042"/>
    </source>
</evidence>
<proteinExistence type="inferred from homology"/>
<comment type="similarity">
    <text evidence="2">Belongs to the krueppel C2H2-type zinc-finger protein family.</text>
</comment>
<evidence type="ECO:0000256" key="12">
    <source>
        <dbReference type="PROSITE-ProRule" id="PRU00187"/>
    </source>
</evidence>
<dbReference type="FunFam" id="3.30.160.60:FF:001270">
    <property type="entry name" value="zinc finger protein 583 isoform X1"/>
    <property type="match status" value="4"/>
</dbReference>
<dbReference type="Pfam" id="PF02023">
    <property type="entry name" value="SCAN"/>
    <property type="match status" value="1"/>
</dbReference>
<feature type="domain" description="C2H2-type" evidence="14">
    <location>
        <begin position="456"/>
        <end position="483"/>
    </location>
</feature>
<accession>A0A9J7HCE5</accession>
<sequence>MASLQRESLETRSPENDCGLEKTEFIPTRASPVQFREDNSNSPVSEVNIPPIGNGSCAKQELQYLWEMFTSWLQPEKQTKEQMISQLVMEQFFKTGHYKDKLAMKEKWESSGRNMVKFMETLTDECVEPPKMFHVSMQGEEGLFPGHMSLNEVINLLKEMKSSTTSTSTQENKRTTLQSPLNKLLPTGHEDSGDGYNNPLNLSKVNTSDRSPGNEMDSLVIIEKYNCPETEERGDSDGVSQDFRCSRHHQVSLSGSSSVSVPKDKDQPEVVDPVEQPQPGIITRAEKTGDSQNCETDHTGSNLQVHQRIHTGEKPYNCKACGKSFTNGSDLQVHQRIHTGEKPYNCTDCGKSFTTGSNLQVHQRIHAGKKPYHCKVCGKSFTSGSDLQVHQRIHTGEKPYNCTDCGKSFTTGSNLQVHQRIHTGKKPYNCTDCRKSFTTGSNLQVHQRIHTGKKPYHCKVCGKSFTSGSGFQVHQRIHTGEKPYNCKACGKSFIKGSHLQVHQRIHTGEKPYKCSDCGKFFKQQSHLQWHERIHTGEKPYKCSDCGILYSTGSGIFEGNCSSHKAITAA</sequence>
<evidence type="ECO:0000256" key="2">
    <source>
        <dbReference type="ARBA" id="ARBA00006991"/>
    </source>
</evidence>
<evidence type="ECO:0000256" key="13">
    <source>
        <dbReference type="SAM" id="MobiDB-lite"/>
    </source>
</evidence>
<evidence type="ECO:0000256" key="1">
    <source>
        <dbReference type="ARBA" id="ARBA00004123"/>
    </source>
</evidence>
<evidence type="ECO:0000256" key="5">
    <source>
        <dbReference type="ARBA" id="ARBA00022771"/>
    </source>
</evidence>
<feature type="domain" description="SCAN box" evidence="15">
    <location>
        <begin position="59"/>
        <end position="125"/>
    </location>
</feature>
<evidence type="ECO:0000256" key="8">
    <source>
        <dbReference type="ARBA" id="ARBA00023125"/>
    </source>
</evidence>
<protein>
    <submittedName>
        <fullName evidence="17">Zinc finger protein 391-like</fullName>
    </submittedName>
</protein>
<keyword evidence="6" id="KW-0862">Zinc</keyword>
<feature type="domain" description="C2H2-type" evidence="14">
    <location>
        <begin position="316"/>
        <end position="343"/>
    </location>
</feature>
<evidence type="ECO:0000259" key="15">
    <source>
        <dbReference type="PROSITE" id="PS50804"/>
    </source>
</evidence>
<dbReference type="FunFam" id="3.30.160.60:FF:002254">
    <property type="entry name" value="Zinc finger protein 540"/>
    <property type="match status" value="1"/>
</dbReference>
<feature type="region of interest" description="Disordered" evidence="13">
    <location>
        <begin position="161"/>
        <end position="215"/>
    </location>
</feature>
<dbReference type="GO" id="GO:0000978">
    <property type="term" value="F:RNA polymerase II cis-regulatory region sequence-specific DNA binding"/>
    <property type="evidence" value="ECO:0007669"/>
    <property type="project" value="TreeGrafter"/>
</dbReference>
<dbReference type="FunFam" id="3.30.160.60:FF:002343">
    <property type="entry name" value="Zinc finger protein 33A"/>
    <property type="match status" value="1"/>
</dbReference>
<feature type="domain" description="C2H2-type" evidence="14">
    <location>
        <begin position="372"/>
        <end position="399"/>
    </location>
</feature>
<keyword evidence="4" id="KW-0677">Repeat</keyword>
<feature type="compositionally biased region" description="Basic and acidic residues" evidence="13">
    <location>
        <begin position="7"/>
        <end position="22"/>
    </location>
</feature>
<gene>
    <name evidence="17" type="primary">LOC113838275</name>
</gene>
<dbReference type="PROSITE" id="PS50804">
    <property type="entry name" value="SCAN_BOX"/>
    <property type="match status" value="1"/>
</dbReference>
<dbReference type="GO" id="GO:0001817">
    <property type="term" value="P:regulation of cytokine production"/>
    <property type="evidence" value="ECO:0007669"/>
    <property type="project" value="TreeGrafter"/>
</dbReference>
<keyword evidence="5 11" id="KW-0863">Zinc-finger</keyword>
<evidence type="ECO:0000259" key="14">
    <source>
        <dbReference type="PROSITE" id="PS50157"/>
    </source>
</evidence>
<organism evidence="16 17">
    <name type="scientific">Cricetulus griseus</name>
    <name type="common">Chinese hamster</name>
    <name type="synonym">Cricetulus barabensis griseus</name>
    <dbReference type="NCBI Taxonomy" id="10029"/>
    <lineage>
        <taxon>Eukaryota</taxon>
        <taxon>Metazoa</taxon>
        <taxon>Chordata</taxon>
        <taxon>Craniata</taxon>
        <taxon>Vertebrata</taxon>
        <taxon>Euteleostomi</taxon>
        <taxon>Mammalia</taxon>
        <taxon>Eutheria</taxon>
        <taxon>Euarchontoglires</taxon>
        <taxon>Glires</taxon>
        <taxon>Rodentia</taxon>
        <taxon>Myomorpha</taxon>
        <taxon>Muroidea</taxon>
        <taxon>Cricetidae</taxon>
        <taxon>Cricetinae</taxon>
        <taxon>Cricetulus</taxon>
    </lineage>
</organism>
<keyword evidence="8" id="KW-0238">DNA-binding</keyword>
<dbReference type="FunFam" id="1.10.4020.10:FF:000004">
    <property type="entry name" value="Zinc finger and SCAN domain containing 4"/>
    <property type="match status" value="1"/>
</dbReference>
<dbReference type="InterPro" id="IPR038269">
    <property type="entry name" value="SCAN_sf"/>
</dbReference>
<reference evidence="17" key="1">
    <citation type="submission" date="2025-08" db="UniProtKB">
        <authorList>
            <consortium name="RefSeq"/>
        </authorList>
    </citation>
    <scope>IDENTIFICATION</scope>
    <source>
        <strain evidence="17">17A/GY</strain>
        <tissue evidence="17">Liver</tissue>
    </source>
</reference>
<dbReference type="SUPFAM" id="SSF57667">
    <property type="entry name" value="beta-beta-alpha zinc fingers"/>
    <property type="match status" value="6"/>
</dbReference>
<keyword evidence="7" id="KW-0805">Transcription regulation</keyword>
<dbReference type="InterPro" id="IPR036236">
    <property type="entry name" value="Znf_C2H2_sf"/>
</dbReference>
<feature type="domain" description="C2H2-type" evidence="14">
    <location>
        <begin position="400"/>
        <end position="427"/>
    </location>
</feature>
<evidence type="ECO:0000313" key="16">
    <source>
        <dbReference type="Proteomes" id="UP001108280"/>
    </source>
</evidence>
<dbReference type="Gene3D" id="3.30.160.60">
    <property type="entry name" value="Classic Zinc Finger"/>
    <property type="match status" value="10"/>
</dbReference>
<dbReference type="AlphaFoldDB" id="A0A9J7HCE5"/>
<evidence type="ECO:0000256" key="4">
    <source>
        <dbReference type="ARBA" id="ARBA00022737"/>
    </source>
</evidence>
<feature type="domain" description="C2H2-type" evidence="14">
    <location>
        <begin position="512"/>
        <end position="539"/>
    </location>
</feature>
<evidence type="ECO:0000256" key="9">
    <source>
        <dbReference type="ARBA" id="ARBA00023163"/>
    </source>
</evidence>
<dbReference type="GeneID" id="113838275"/>
<feature type="domain" description="C2H2-type" evidence="14">
    <location>
        <begin position="484"/>
        <end position="511"/>
    </location>
</feature>
<keyword evidence="10 12" id="KW-0539">Nucleus</keyword>
<dbReference type="FunFam" id="3.30.160.60:FF:001498">
    <property type="entry name" value="Zinc finger protein 404"/>
    <property type="match status" value="2"/>
</dbReference>
<dbReference type="InterPro" id="IPR013087">
    <property type="entry name" value="Znf_C2H2_type"/>
</dbReference>
<dbReference type="Pfam" id="PF00096">
    <property type="entry name" value="zf-C2H2"/>
    <property type="match status" value="8"/>
</dbReference>
<keyword evidence="9" id="KW-0804">Transcription</keyword>
<dbReference type="SMART" id="SM00355">
    <property type="entry name" value="ZnF_C2H2"/>
    <property type="match status" value="8"/>
</dbReference>
<dbReference type="PROSITE" id="PS00028">
    <property type="entry name" value="ZINC_FINGER_C2H2_1"/>
    <property type="match status" value="8"/>
</dbReference>
<evidence type="ECO:0000313" key="17">
    <source>
        <dbReference type="RefSeq" id="XP_035309610.1"/>
    </source>
</evidence>
<feature type="compositionally biased region" description="Low complexity" evidence="13">
    <location>
        <begin position="251"/>
        <end position="261"/>
    </location>
</feature>
<dbReference type="GO" id="GO:0008270">
    <property type="term" value="F:zinc ion binding"/>
    <property type="evidence" value="ECO:0007669"/>
    <property type="project" value="UniProtKB-KW"/>
</dbReference>
<dbReference type="SUPFAM" id="SSF47353">
    <property type="entry name" value="Retrovirus capsid dimerization domain-like"/>
    <property type="match status" value="1"/>
</dbReference>
<feature type="region of interest" description="Disordered" evidence="13">
    <location>
        <begin position="248"/>
        <end position="275"/>
    </location>
</feature>
<keyword evidence="3" id="KW-0479">Metal-binding</keyword>
<dbReference type="Gene3D" id="1.10.4020.10">
    <property type="entry name" value="DNA breaking-rejoining enzymes"/>
    <property type="match status" value="1"/>
</dbReference>
<feature type="domain" description="C2H2-type" evidence="14">
    <location>
        <begin position="428"/>
        <end position="455"/>
    </location>
</feature>
<dbReference type="SMART" id="SM00431">
    <property type="entry name" value="SCAN"/>
    <property type="match status" value="1"/>
</dbReference>
<dbReference type="RefSeq" id="XP_035309610.1">
    <property type="nucleotide sequence ID" value="XM_035453719.1"/>
</dbReference>
<evidence type="ECO:0000256" key="3">
    <source>
        <dbReference type="ARBA" id="ARBA00022723"/>
    </source>
</evidence>
<comment type="subcellular location">
    <subcellularLocation>
        <location evidence="1 12">Nucleus</location>
    </subcellularLocation>
</comment>
<dbReference type="InterPro" id="IPR003309">
    <property type="entry name" value="SCAN_dom"/>
</dbReference>
<evidence type="ECO:0000256" key="7">
    <source>
        <dbReference type="ARBA" id="ARBA00023015"/>
    </source>
</evidence>
<dbReference type="GO" id="GO:0002682">
    <property type="term" value="P:regulation of immune system process"/>
    <property type="evidence" value="ECO:0007669"/>
    <property type="project" value="TreeGrafter"/>
</dbReference>
<dbReference type="PANTHER" id="PTHR24399">
    <property type="entry name" value="ZINC FINGER AND BTB DOMAIN-CONTAINING"/>
    <property type="match status" value="1"/>
</dbReference>
<dbReference type="OrthoDB" id="8117402at2759"/>
<dbReference type="Proteomes" id="UP001108280">
    <property type="component" value="Unplaced"/>
</dbReference>
<dbReference type="PROSITE" id="PS50157">
    <property type="entry name" value="ZINC_FINGER_C2H2_2"/>
    <property type="match status" value="8"/>
</dbReference>
<feature type="domain" description="C2H2-type" evidence="14">
    <location>
        <begin position="344"/>
        <end position="371"/>
    </location>
</feature>
<feature type="compositionally biased region" description="Polar residues" evidence="13">
    <location>
        <begin position="198"/>
        <end position="211"/>
    </location>
</feature>
<evidence type="ECO:0000256" key="10">
    <source>
        <dbReference type="ARBA" id="ARBA00023242"/>
    </source>
</evidence>
<feature type="region of interest" description="Disordered" evidence="13">
    <location>
        <begin position="29"/>
        <end position="48"/>
    </location>
</feature>
<feature type="region of interest" description="Disordered" evidence="13">
    <location>
        <begin position="1"/>
        <end position="22"/>
    </location>
</feature>
<dbReference type="KEGG" id="cge:113838275"/>